<reference evidence="2 4" key="1">
    <citation type="submission" date="2016-06" db="EMBL/GenBank/DDBJ databases">
        <title>Complete genome sequence of Streptomyces griseochromogenes ATCC 14511, the Blasticidin S producer.</title>
        <authorList>
            <person name="Wu L."/>
        </authorList>
    </citation>
    <scope>NUCLEOTIDE SEQUENCE [LARGE SCALE GENOMIC DNA]</scope>
    <source>
        <strain evidence="2 4">ATCC 14511</strain>
    </source>
</reference>
<dbReference type="AlphaFoldDB" id="A0A1B1AP71"/>
<dbReference type="STRING" id="68214.AVL59_01155"/>
<gene>
    <name evidence="2" type="ORF">AVL59_01155</name>
    <name evidence="3" type="ORF">J2Z21_005977</name>
</gene>
<dbReference type="EMBL" id="JAGGLP010000013">
    <property type="protein sequence ID" value="MBP2052988.1"/>
    <property type="molecule type" value="Genomic_DNA"/>
</dbReference>
<dbReference type="Proteomes" id="UP001519309">
    <property type="component" value="Unassembled WGS sequence"/>
</dbReference>
<name>A0A1B1AP71_9ACTN</name>
<dbReference type="InterPro" id="IPR029063">
    <property type="entry name" value="SAM-dependent_MTases_sf"/>
</dbReference>
<reference evidence="3 5" key="2">
    <citation type="submission" date="2021-03" db="EMBL/GenBank/DDBJ databases">
        <title>Genomic Encyclopedia of Type Strains, Phase IV (KMG-IV): sequencing the most valuable type-strain genomes for metagenomic binning, comparative biology and taxonomic classification.</title>
        <authorList>
            <person name="Goeker M."/>
        </authorList>
    </citation>
    <scope>NUCLEOTIDE SEQUENCE [LARGE SCALE GENOMIC DNA]</scope>
    <source>
        <strain evidence="3 5">DSM 40499</strain>
    </source>
</reference>
<proteinExistence type="predicted"/>
<evidence type="ECO:0000313" key="2">
    <source>
        <dbReference type="EMBL" id="ANP48362.1"/>
    </source>
</evidence>
<evidence type="ECO:0000313" key="4">
    <source>
        <dbReference type="Proteomes" id="UP000092659"/>
    </source>
</evidence>
<dbReference type="Proteomes" id="UP000092659">
    <property type="component" value="Chromosome"/>
</dbReference>
<feature type="region of interest" description="Disordered" evidence="1">
    <location>
        <begin position="1"/>
        <end position="60"/>
    </location>
</feature>
<evidence type="ECO:0000256" key="1">
    <source>
        <dbReference type="SAM" id="MobiDB-lite"/>
    </source>
</evidence>
<sequence length="103" mass="10825">MAGGPAAGTTVSPCCPARDRRRRRTTSGAGRPGDPLGEGEGLRDGVRRQPGRLAVRGGREQGRVQGVRRFTELIAEHPRLTATTVQTVGAKGYDGFTLALVTA</sequence>
<dbReference type="EMBL" id="CP016279">
    <property type="protein sequence ID" value="ANP48362.1"/>
    <property type="molecule type" value="Genomic_DNA"/>
</dbReference>
<evidence type="ECO:0000313" key="3">
    <source>
        <dbReference type="EMBL" id="MBP2052988.1"/>
    </source>
</evidence>
<keyword evidence="5" id="KW-1185">Reference proteome</keyword>
<dbReference type="Gene3D" id="3.40.50.150">
    <property type="entry name" value="Vaccinia Virus protein VP39"/>
    <property type="match status" value="1"/>
</dbReference>
<dbReference type="KEGG" id="sgs:AVL59_01155"/>
<protein>
    <submittedName>
        <fullName evidence="2">Uncharacterized protein</fullName>
    </submittedName>
</protein>
<organism evidence="2 4">
    <name type="scientific">Streptomyces griseochromogenes</name>
    <dbReference type="NCBI Taxonomy" id="68214"/>
    <lineage>
        <taxon>Bacteria</taxon>
        <taxon>Bacillati</taxon>
        <taxon>Actinomycetota</taxon>
        <taxon>Actinomycetes</taxon>
        <taxon>Kitasatosporales</taxon>
        <taxon>Streptomycetaceae</taxon>
        <taxon>Streptomyces</taxon>
    </lineage>
</organism>
<evidence type="ECO:0000313" key="5">
    <source>
        <dbReference type="Proteomes" id="UP001519309"/>
    </source>
</evidence>
<accession>A0A1B1AP71</accession>